<dbReference type="AlphaFoldDB" id="A0A3B0ZCL1"/>
<dbReference type="EMBL" id="UOFO01000062">
    <property type="protein sequence ID" value="VAW85207.1"/>
    <property type="molecule type" value="Genomic_DNA"/>
</dbReference>
<dbReference type="InterPro" id="IPR005546">
    <property type="entry name" value="Autotransporte_beta"/>
</dbReference>
<sequence length="417" mass="44496">TPESAVAAEMSRICSRLDALGSLTSDQAQLRSACTELGNASNDFDERVTGLVAISAKTATAQWTTATRTSLGDQGNLLVQRLSALRKGLDMQSLSGLSLYINDRQLVGSSSNRITGGSAGALGSEDETKKEMSDFGFYVKNSIAISEQKTGNNLAGFEANAFSLLGGGDYRYKDEAVAGVAFNYTRNDLDLAQGQGELEGNGYGLVAYGSYFPAPAWFLDGSVHLGSGSYDLSRNINFTVNSLQFNEVANSSTDVSQLGLAFGGGYDILLEQGGQIELGGQFSYTTSEIDGYRESGAGGFNLNISSQEIKQTRITLSAQFSQAISTSRGVFIPMVRGAFVTDLSADEQTISADFVSDPGSASFSFVTPSRDSTYLELAFGGSFYFVNGAAVFVQLETLQFIDDYEQLSFSLGYRQEL</sequence>
<feature type="domain" description="Autotransporter" evidence="1">
    <location>
        <begin position="130"/>
        <end position="417"/>
    </location>
</feature>
<evidence type="ECO:0000313" key="2">
    <source>
        <dbReference type="EMBL" id="VAW85207.1"/>
    </source>
</evidence>
<dbReference type="Gene3D" id="2.40.128.130">
    <property type="entry name" value="Autotransporter beta-domain"/>
    <property type="match status" value="1"/>
</dbReference>
<protein>
    <recommendedName>
        <fullName evidence="1">Autotransporter domain-containing protein</fullName>
    </recommendedName>
</protein>
<reference evidence="2" key="1">
    <citation type="submission" date="2018-06" db="EMBL/GenBank/DDBJ databases">
        <authorList>
            <person name="Zhirakovskaya E."/>
        </authorList>
    </citation>
    <scope>NUCLEOTIDE SEQUENCE</scope>
</reference>
<feature type="non-terminal residue" evidence="2">
    <location>
        <position position="1"/>
    </location>
</feature>
<dbReference type="SUPFAM" id="SSF103515">
    <property type="entry name" value="Autotransporter"/>
    <property type="match status" value="1"/>
</dbReference>
<dbReference type="SMART" id="SM00869">
    <property type="entry name" value="Autotransporter"/>
    <property type="match status" value="1"/>
</dbReference>
<dbReference type="Pfam" id="PF03797">
    <property type="entry name" value="Autotransporter"/>
    <property type="match status" value="1"/>
</dbReference>
<evidence type="ECO:0000259" key="1">
    <source>
        <dbReference type="PROSITE" id="PS51208"/>
    </source>
</evidence>
<organism evidence="2">
    <name type="scientific">hydrothermal vent metagenome</name>
    <dbReference type="NCBI Taxonomy" id="652676"/>
    <lineage>
        <taxon>unclassified sequences</taxon>
        <taxon>metagenomes</taxon>
        <taxon>ecological metagenomes</taxon>
    </lineage>
</organism>
<name>A0A3B0ZCL1_9ZZZZ</name>
<accession>A0A3B0ZCL1</accession>
<dbReference type="InterPro" id="IPR036709">
    <property type="entry name" value="Autotransporte_beta_dom_sf"/>
</dbReference>
<gene>
    <name evidence="2" type="ORF">MNBD_GAMMA16-2204</name>
</gene>
<dbReference type="PROSITE" id="PS51208">
    <property type="entry name" value="AUTOTRANSPORTER"/>
    <property type="match status" value="1"/>
</dbReference>
<proteinExistence type="predicted"/>